<dbReference type="Proteomes" id="UP000663823">
    <property type="component" value="Unassembled WGS sequence"/>
</dbReference>
<proteinExistence type="predicted"/>
<dbReference type="Gene3D" id="3.60.10.10">
    <property type="entry name" value="Endonuclease/exonuclease/phosphatase"/>
    <property type="match status" value="1"/>
</dbReference>
<name>A0A820AKH0_9BILA</name>
<evidence type="ECO:0000313" key="2">
    <source>
        <dbReference type="Proteomes" id="UP000663823"/>
    </source>
</evidence>
<accession>A0A820AKH0</accession>
<dbReference type="SUPFAM" id="SSF56219">
    <property type="entry name" value="DNase I-like"/>
    <property type="match status" value="1"/>
</dbReference>
<organism evidence="1 2">
    <name type="scientific">Rotaria sordida</name>
    <dbReference type="NCBI Taxonomy" id="392033"/>
    <lineage>
        <taxon>Eukaryota</taxon>
        <taxon>Metazoa</taxon>
        <taxon>Spiralia</taxon>
        <taxon>Gnathifera</taxon>
        <taxon>Rotifera</taxon>
        <taxon>Eurotatoria</taxon>
        <taxon>Bdelloidea</taxon>
        <taxon>Philodinida</taxon>
        <taxon>Philodinidae</taxon>
        <taxon>Rotaria</taxon>
    </lineage>
</organism>
<evidence type="ECO:0000313" key="1">
    <source>
        <dbReference type="EMBL" id="CAF4193457.1"/>
    </source>
</evidence>
<sequence length="53" mass="5991">MATPFNITVVNVYAPTSDASREDIEIFYDDLEDAILKTPKKDMLIITGDWNAK</sequence>
<dbReference type="EMBL" id="CAJOAX010020216">
    <property type="protein sequence ID" value="CAF4193457.1"/>
    <property type="molecule type" value="Genomic_DNA"/>
</dbReference>
<protein>
    <recommendedName>
        <fullName evidence="3">Endonuclease/exonuclease/phosphatase domain-containing protein</fullName>
    </recommendedName>
</protein>
<feature type="non-terminal residue" evidence="1">
    <location>
        <position position="53"/>
    </location>
</feature>
<comment type="caution">
    <text evidence="1">The sequence shown here is derived from an EMBL/GenBank/DDBJ whole genome shotgun (WGS) entry which is preliminary data.</text>
</comment>
<reference evidence="1" key="1">
    <citation type="submission" date="2021-02" db="EMBL/GenBank/DDBJ databases">
        <authorList>
            <person name="Nowell W R."/>
        </authorList>
    </citation>
    <scope>NUCLEOTIDE SEQUENCE</scope>
</reference>
<dbReference type="AlphaFoldDB" id="A0A820AKH0"/>
<evidence type="ECO:0008006" key="3">
    <source>
        <dbReference type="Google" id="ProtNLM"/>
    </source>
</evidence>
<gene>
    <name evidence="1" type="ORF">OTI717_LOCUS38258</name>
</gene>
<dbReference type="InterPro" id="IPR036691">
    <property type="entry name" value="Endo/exonu/phosph_ase_sf"/>
</dbReference>